<reference evidence="8" key="1">
    <citation type="journal article" date="2019" name="Gigascience">
        <title>De novo genome assembly of the endangered Acer yangbiense, a plant species with extremely small populations endemic to Yunnan Province, China.</title>
        <authorList>
            <person name="Yang J."/>
            <person name="Wariss H.M."/>
            <person name="Tao L."/>
            <person name="Zhang R."/>
            <person name="Yun Q."/>
            <person name="Hollingsworth P."/>
            <person name="Dao Z."/>
            <person name="Luo G."/>
            <person name="Guo H."/>
            <person name="Ma Y."/>
            <person name="Sun W."/>
        </authorList>
    </citation>
    <scope>NUCLEOTIDE SEQUENCE [LARGE SCALE GENOMIC DNA]</scope>
    <source>
        <strain evidence="8">cv. Malutang</strain>
    </source>
</reference>
<dbReference type="GO" id="GO:0008270">
    <property type="term" value="F:zinc ion binding"/>
    <property type="evidence" value="ECO:0007669"/>
    <property type="project" value="UniProtKB-KW"/>
</dbReference>
<evidence type="ECO:0000256" key="3">
    <source>
        <dbReference type="ARBA" id="ARBA00022833"/>
    </source>
</evidence>
<dbReference type="OrthoDB" id="1900223at2759"/>
<evidence type="ECO:0000313" key="7">
    <source>
        <dbReference type="EMBL" id="TXG61897.1"/>
    </source>
</evidence>
<dbReference type="AlphaFoldDB" id="A0A5C7HXQ3"/>
<dbReference type="InterPro" id="IPR013083">
    <property type="entry name" value="Znf_RING/FYVE/PHD"/>
</dbReference>
<evidence type="ECO:0000256" key="4">
    <source>
        <dbReference type="PROSITE-ProRule" id="PRU00175"/>
    </source>
</evidence>
<evidence type="ECO:0000313" key="8">
    <source>
        <dbReference type="Proteomes" id="UP000323000"/>
    </source>
</evidence>
<dbReference type="PANTHER" id="PTHR31150:SF6">
    <property type="entry name" value="ZINC ION BINDING PROTEIN"/>
    <property type="match status" value="1"/>
</dbReference>
<accession>A0A5C7HXQ3</accession>
<feature type="domain" description="RING-type" evidence="6">
    <location>
        <begin position="182"/>
        <end position="239"/>
    </location>
</feature>
<comment type="caution">
    <text evidence="7">The sequence shown here is derived from an EMBL/GenBank/DDBJ whole genome shotgun (WGS) entry which is preliminary data.</text>
</comment>
<dbReference type="Proteomes" id="UP000323000">
    <property type="component" value="Chromosome 5"/>
</dbReference>
<dbReference type="InterPro" id="IPR027370">
    <property type="entry name" value="Znf-RING_euk"/>
</dbReference>
<keyword evidence="8" id="KW-1185">Reference proteome</keyword>
<keyword evidence="3" id="KW-0862">Zinc</keyword>
<dbReference type="SUPFAM" id="SSF57850">
    <property type="entry name" value="RING/U-box"/>
    <property type="match status" value="1"/>
</dbReference>
<dbReference type="CDD" id="cd16448">
    <property type="entry name" value="RING-H2"/>
    <property type="match status" value="1"/>
</dbReference>
<organism evidence="7 8">
    <name type="scientific">Acer yangbiense</name>
    <dbReference type="NCBI Taxonomy" id="1000413"/>
    <lineage>
        <taxon>Eukaryota</taxon>
        <taxon>Viridiplantae</taxon>
        <taxon>Streptophyta</taxon>
        <taxon>Embryophyta</taxon>
        <taxon>Tracheophyta</taxon>
        <taxon>Spermatophyta</taxon>
        <taxon>Magnoliopsida</taxon>
        <taxon>eudicotyledons</taxon>
        <taxon>Gunneridae</taxon>
        <taxon>Pentapetalae</taxon>
        <taxon>rosids</taxon>
        <taxon>malvids</taxon>
        <taxon>Sapindales</taxon>
        <taxon>Sapindaceae</taxon>
        <taxon>Hippocastanoideae</taxon>
        <taxon>Acereae</taxon>
        <taxon>Acer</taxon>
    </lineage>
</organism>
<evidence type="ECO:0000256" key="5">
    <source>
        <dbReference type="SAM" id="MobiDB-lite"/>
    </source>
</evidence>
<dbReference type="PROSITE" id="PS50089">
    <property type="entry name" value="ZF_RING_2"/>
    <property type="match status" value="1"/>
</dbReference>
<sequence>MELAPSLVYLKDETIDSIFRDEANTPSLLIGIRKDNMPCSVMELSSKEQKSSHLVEESSELKPFSSGMDITDNSVKLLNAHSSLAQHHYNLSRSIFLKRSRHHYSHQYSRRNSGSHGSASSSHGKGTPLHDERLSFKLASQCNTEPGHHIENREKLFGRPERIRFSSLVRDAVSPDEVKMVCGICQKLFRRKSYLLGNTMSPGEFNVVAVLVCGHVYHADCLEQRTSIEHMRDPPCLLCLGLLTQDDASGAQK</sequence>
<dbReference type="PANTHER" id="PTHR31150">
    <property type="entry name" value="EXPRESSED PROTEIN"/>
    <property type="match status" value="1"/>
</dbReference>
<feature type="region of interest" description="Disordered" evidence="5">
    <location>
        <begin position="106"/>
        <end position="127"/>
    </location>
</feature>
<keyword evidence="2 4" id="KW-0863">Zinc-finger</keyword>
<dbReference type="InterPro" id="IPR001841">
    <property type="entry name" value="Znf_RING"/>
</dbReference>
<gene>
    <name evidence="7" type="ORF">EZV62_013260</name>
</gene>
<dbReference type="SMART" id="SM00184">
    <property type="entry name" value="RING"/>
    <property type="match status" value="1"/>
</dbReference>
<protein>
    <recommendedName>
        <fullName evidence="6">RING-type domain-containing protein</fullName>
    </recommendedName>
</protein>
<keyword evidence="1" id="KW-0479">Metal-binding</keyword>
<name>A0A5C7HXQ3_9ROSI</name>
<dbReference type="Gene3D" id="3.30.40.10">
    <property type="entry name" value="Zinc/RING finger domain, C3HC4 (zinc finger)"/>
    <property type="match status" value="1"/>
</dbReference>
<evidence type="ECO:0000256" key="2">
    <source>
        <dbReference type="ARBA" id="ARBA00022771"/>
    </source>
</evidence>
<evidence type="ECO:0000259" key="6">
    <source>
        <dbReference type="PROSITE" id="PS50089"/>
    </source>
</evidence>
<dbReference type="EMBL" id="VAHF01000005">
    <property type="protein sequence ID" value="TXG61897.1"/>
    <property type="molecule type" value="Genomic_DNA"/>
</dbReference>
<dbReference type="Pfam" id="PF13445">
    <property type="entry name" value="zf-RING_UBOX"/>
    <property type="match status" value="1"/>
</dbReference>
<proteinExistence type="predicted"/>
<evidence type="ECO:0000256" key="1">
    <source>
        <dbReference type="ARBA" id="ARBA00022723"/>
    </source>
</evidence>
<feature type="compositionally biased region" description="Low complexity" evidence="5">
    <location>
        <begin position="114"/>
        <end position="126"/>
    </location>
</feature>